<keyword evidence="2" id="KW-0812">Transmembrane</keyword>
<evidence type="ECO:0000313" key="4">
    <source>
        <dbReference type="Proteomes" id="UP000464178"/>
    </source>
</evidence>
<feature type="transmembrane region" description="Helical" evidence="2">
    <location>
        <begin position="85"/>
        <end position="106"/>
    </location>
</feature>
<dbReference type="Proteomes" id="UP000464178">
    <property type="component" value="Chromosome"/>
</dbReference>
<sequence length="237" mass="25537">MFPGAAAITAGFLALGLIFYLRRSLRDEEPAPGTVPAPVAEPDPVAPATSARPWHPENRVGTRGPSAPGDTRVEWFELTSQRRQLLVWLAAVGVIGCLFSWSAWVMNEGRRADAARAAEAEARAQRDESNAPIPPILPRPVSPQELGRHEQILETAQKLARAVGASPAPLTAAEDRAVSDVVVALREQHAHLSAVLGDESRAADRARVSALRDRYSALIEQLNDVRAKSRSAEKGGR</sequence>
<evidence type="ECO:0000256" key="1">
    <source>
        <dbReference type="SAM" id="MobiDB-lite"/>
    </source>
</evidence>
<evidence type="ECO:0000313" key="3">
    <source>
        <dbReference type="EMBL" id="VTR96290.1"/>
    </source>
</evidence>
<protein>
    <submittedName>
        <fullName evidence="3">Uncharacterized protein</fullName>
    </submittedName>
</protein>
<feature type="compositionally biased region" description="Basic and acidic residues" evidence="1">
    <location>
        <begin position="118"/>
        <end position="129"/>
    </location>
</feature>
<dbReference type="EMBL" id="LR593886">
    <property type="protein sequence ID" value="VTR96290.1"/>
    <property type="molecule type" value="Genomic_DNA"/>
</dbReference>
<feature type="region of interest" description="Disordered" evidence="1">
    <location>
        <begin position="31"/>
        <end position="69"/>
    </location>
</feature>
<feature type="region of interest" description="Disordered" evidence="1">
    <location>
        <begin position="118"/>
        <end position="143"/>
    </location>
</feature>
<keyword evidence="2" id="KW-0472">Membrane</keyword>
<feature type="compositionally biased region" description="Pro residues" evidence="1">
    <location>
        <begin position="132"/>
        <end position="141"/>
    </location>
</feature>
<keyword evidence="2" id="KW-1133">Transmembrane helix</keyword>
<dbReference type="KEGG" id="gms:SOIL9_14240"/>
<keyword evidence="4" id="KW-1185">Reference proteome</keyword>
<proteinExistence type="predicted"/>
<reference evidence="3 4" key="1">
    <citation type="submission" date="2019-05" db="EMBL/GenBank/DDBJ databases">
        <authorList>
            <consortium name="Science for Life Laboratories"/>
        </authorList>
    </citation>
    <scope>NUCLEOTIDE SEQUENCE [LARGE SCALE GENOMIC DNA]</scope>
    <source>
        <strain evidence="3">Soil9</strain>
    </source>
</reference>
<feature type="compositionally biased region" description="Pro residues" evidence="1">
    <location>
        <begin position="33"/>
        <end position="45"/>
    </location>
</feature>
<accession>A0A6P2D9W5</accession>
<evidence type="ECO:0000256" key="2">
    <source>
        <dbReference type="SAM" id="Phobius"/>
    </source>
</evidence>
<organism evidence="3 4">
    <name type="scientific">Gemmata massiliana</name>
    <dbReference type="NCBI Taxonomy" id="1210884"/>
    <lineage>
        <taxon>Bacteria</taxon>
        <taxon>Pseudomonadati</taxon>
        <taxon>Planctomycetota</taxon>
        <taxon>Planctomycetia</taxon>
        <taxon>Gemmatales</taxon>
        <taxon>Gemmataceae</taxon>
        <taxon>Gemmata</taxon>
    </lineage>
</organism>
<name>A0A6P2D9W5_9BACT</name>
<gene>
    <name evidence="3" type="ORF">SOIL9_14240</name>
</gene>
<dbReference type="AlphaFoldDB" id="A0A6P2D9W5"/>
<feature type="transmembrane region" description="Helical" evidence="2">
    <location>
        <begin position="6"/>
        <end position="22"/>
    </location>
</feature>